<name>A0AAU9LK53_9ASTR</name>
<reference evidence="1 2" key="1">
    <citation type="submission" date="2022-01" db="EMBL/GenBank/DDBJ databases">
        <authorList>
            <person name="Xiong W."/>
            <person name="Schranz E."/>
        </authorList>
    </citation>
    <scope>NUCLEOTIDE SEQUENCE [LARGE SCALE GENOMIC DNA]</scope>
</reference>
<evidence type="ECO:0000313" key="2">
    <source>
        <dbReference type="Proteomes" id="UP001157418"/>
    </source>
</evidence>
<organism evidence="1 2">
    <name type="scientific">Lactuca virosa</name>
    <dbReference type="NCBI Taxonomy" id="75947"/>
    <lineage>
        <taxon>Eukaryota</taxon>
        <taxon>Viridiplantae</taxon>
        <taxon>Streptophyta</taxon>
        <taxon>Embryophyta</taxon>
        <taxon>Tracheophyta</taxon>
        <taxon>Spermatophyta</taxon>
        <taxon>Magnoliopsida</taxon>
        <taxon>eudicotyledons</taxon>
        <taxon>Gunneridae</taxon>
        <taxon>Pentapetalae</taxon>
        <taxon>asterids</taxon>
        <taxon>campanulids</taxon>
        <taxon>Asterales</taxon>
        <taxon>Asteraceae</taxon>
        <taxon>Cichorioideae</taxon>
        <taxon>Cichorieae</taxon>
        <taxon>Lactucinae</taxon>
        <taxon>Lactuca</taxon>
    </lineage>
</organism>
<sequence>MCFKFVCCFKDSVIYSPRTCYLTPPATAPTVPASDVALNAATVEPAAAEEPAATTDSQAAFSALSILIAASTVPAYFVNPGSLQIEKENSNKQAPVGFSCGFIRMSGIPSMDDSLSHPPGFQISIKERTMFSQRVLSTLTQ</sequence>
<protein>
    <submittedName>
        <fullName evidence="1">Uncharacterized protein</fullName>
    </submittedName>
</protein>
<dbReference type="EMBL" id="CAKMRJ010000001">
    <property type="protein sequence ID" value="CAH1413564.1"/>
    <property type="molecule type" value="Genomic_DNA"/>
</dbReference>
<gene>
    <name evidence="1" type="ORF">LVIROSA_LOCUS1522</name>
</gene>
<accession>A0AAU9LK53</accession>
<keyword evidence="2" id="KW-1185">Reference proteome</keyword>
<dbReference type="Proteomes" id="UP001157418">
    <property type="component" value="Unassembled WGS sequence"/>
</dbReference>
<comment type="caution">
    <text evidence="1">The sequence shown here is derived from an EMBL/GenBank/DDBJ whole genome shotgun (WGS) entry which is preliminary data.</text>
</comment>
<evidence type="ECO:0000313" key="1">
    <source>
        <dbReference type="EMBL" id="CAH1413564.1"/>
    </source>
</evidence>
<proteinExistence type="predicted"/>
<dbReference type="AlphaFoldDB" id="A0AAU9LK53"/>